<evidence type="ECO:0000313" key="1">
    <source>
        <dbReference type="EMBL" id="PND40069.1"/>
    </source>
</evidence>
<proteinExistence type="predicted"/>
<organism evidence="1 2">
    <name type="scientific">Kinneretia aquatilis</name>
    <dbReference type="NCBI Taxonomy" id="2070761"/>
    <lineage>
        <taxon>Bacteria</taxon>
        <taxon>Pseudomonadati</taxon>
        <taxon>Pseudomonadota</taxon>
        <taxon>Betaproteobacteria</taxon>
        <taxon>Burkholderiales</taxon>
        <taxon>Sphaerotilaceae</taxon>
        <taxon>Roseateles</taxon>
    </lineage>
</organism>
<sequence>MPVWSRQLTIIQSSVQSATSELLSSFSSMLELQDQWASQLQALSAQNDHNAHTRQHLDQLSLISAQTRIEYDKVLERLQFGDRVSQMVDVLRQDTERFARQLPHMAQAAPADANAWLAALEARYTTDEQRFIHHDQAHTPQPSKVDFF</sequence>
<gene>
    <name evidence="1" type="ORF">C1O66_01350</name>
</gene>
<comment type="caution">
    <text evidence="1">The sequence shown here is derived from an EMBL/GenBank/DDBJ whole genome shotgun (WGS) entry which is preliminary data.</text>
</comment>
<dbReference type="Proteomes" id="UP000235916">
    <property type="component" value="Unassembled WGS sequence"/>
</dbReference>
<name>A0A2N8L2Z5_9BURK</name>
<protein>
    <submittedName>
        <fullName evidence="1">Uncharacterized protein</fullName>
    </submittedName>
</protein>
<keyword evidence="2" id="KW-1185">Reference proteome</keyword>
<evidence type="ECO:0000313" key="2">
    <source>
        <dbReference type="Proteomes" id="UP000235916"/>
    </source>
</evidence>
<dbReference type="AlphaFoldDB" id="A0A2N8L2Z5"/>
<reference evidence="1 2" key="1">
    <citation type="submission" date="2018-01" db="EMBL/GenBank/DDBJ databases">
        <title>Draft genome sequence of Paucibacter aquatile CR182 isolated from freshwater of the Nakdong River.</title>
        <authorList>
            <person name="Choi A."/>
            <person name="Chung E.J."/>
        </authorList>
    </citation>
    <scope>NUCLEOTIDE SEQUENCE [LARGE SCALE GENOMIC DNA]</scope>
    <source>
        <strain evidence="1 2">CR182</strain>
    </source>
</reference>
<dbReference type="EMBL" id="POSP01000001">
    <property type="protein sequence ID" value="PND40069.1"/>
    <property type="molecule type" value="Genomic_DNA"/>
</dbReference>
<accession>A0A2N8L2Z5</accession>